<proteinExistence type="predicted"/>
<accession>A0A0L8HXP3</accession>
<evidence type="ECO:0000313" key="1">
    <source>
        <dbReference type="EMBL" id="KOF94003.1"/>
    </source>
</evidence>
<gene>
    <name evidence="1" type="ORF">OCBIM_22003045mg</name>
</gene>
<dbReference type="EMBL" id="KQ417055">
    <property type="protein sequence ID" value="KOF94003.1"/>
    <property type="molecule type" value="Genomic_DNA"/>
</dbReference>
<sequence>MNMKLFLADLMSPKMIKVNSILSGQVWFYMQLIMQLKR</sequence>
<organism evidence="1">
    <name type="scientific">Octopus bimaculoides</name>
    <name type="common">California two-spotted octopus</name>
    <dbReference type="NCBI Taxonomy" id="37653"/>
    <lineage>
        <taxon>Eukaryota</taxon>
        <taxon>Metazoa</taxon>
        <taxon>Spiralia</taxon>
        <taxon>Lophotrochozoa</taxon>
        <taxon>Mollusca</taxon>
        <taxon>Cephalopoda</taxon>
        <taxon>Coleoidea</taxon>
        <taxon>Octopodiformes</taxon>
        <taxon>Octopoda</taxon>
        <taxon>Incirrata</taxon>
        <taxon>Octopodidae</taxon>
        <taxon>Octopus</taxon>
    </lineage>
</organism>
<dbReference type="AlphaFoldDB" id="A0A0L8HXP3"/>
<name>A0A0L8HXP3_OCTBM</name>
<protein>
    <submittedName>
        <fullName evidence="1">Uncharacterized protein</fullName>
    </submittedName>
</protein>
<reference evidence="1" key="1">
    <citation type="submission" date="2015-07" db="EMBL/GenBank/DDBJ databases">
        <title>MeaNS - Measles Nucleotide Surveillance Program.</title>
        <authorList>
            <person name="Tran T."/>
            <person name="Druce J."/>
        </authorList>
    </citation>
    <scope>NUCLEOTIDE SEQUENCE</scope>
    <source>
        <strain evidence="1">UCB-OBI-ISO-001</strain>
        <tissue evidence="1">Gonad</tissue>
    </source>
</reference>